<dbReference type="SUPFAM" id="SSF48371">
    <property type="entry name" value="ARM repeat"/>
    <property type="match status" value="1"/>
</dbReference>
<dbReference type="OrthoDB" id="4555029at2"/>
<reference evidence="1 2" key="1">
    <citation type="submission" date="2019-10" db="EMBL/GenBank/DDBJ databases">
        <title>Nocardia macrotermitis sp. nov. and Nocardia aurantia sp. nov., isolated from the gut of fungus growing-termite Macrotermes natalensis.</title>
        <authorList>
            <person name="Benndorf R."/>
            <person name="Schwitalla J."/>
            <person name="Martin K."/>
            <person name="De Beer W."/>
            <person name="Kaster A.-K."/>
            <person name="Vollmers J."/>
            <person name="Poulsen M."/>
            <person name="Beemelmanns C."/>
        </authorList>
    </citation>
    <scope>NUCLEOTIDE SEQUENCE [LARGE SCALE GENOMIC DNA]</scope>
    <source>
        <strain evidence="1 2">RB56</strain>
    </source>
</reference>
<proteinExistence type="predicted"/>
<organism evidence="1 2">
    <name type="scientific">Nocardia aurantia</name>
    <dbReference type="NCBI Taxonomy" id="2585199"/>
    <lineage>
        <taxon>Bacteria</taxon>
        <taxon>Bacillati</taxon>
        <taxon>Actinomycetota</taxon>
        <taxon>Actinomycetes</taxon>
        <taxon>Mycobacteriales</taxon>
        <taxon>Nocardiaceae</taxon>
        <taxon>Nocardia</taxon>
    </lineage>
</organism>
<name>A0A7K0DH75_9NOCA</name>
<dbReference type="Proteomes" id="UP000431401">
    <property type="component" value="Unassembled WGS sequence"/>
</dbReference>
<keyword evidence="2" id="KW-1185">Reference proteome</keyword>
<sequence length="171" mass="18822">MTPEDKSIILSLPHAPGKSPVGTPGDILRHFECSDGRKLGLTLLHEALENRDADEVELSMIVCSLFGGYDSEHLQVLLQLADADFHQQHESVVRLLGDLRSSAAVDVLERSTQRAPEYLVDDGAELARKATYALGKIPGPEAEAALTRLSDSDEEVIRRTARKLLARRKNE</sequence>
<evidence type="ECO:0008006" key="3">
    <source>
        <dbReference type="Google" id="ProtNLM"/>
    </source>
</evidence>
<dbReference type="AlphaFoldDB" id="A0A7K0DH75"/>
<evidence type="ECO:0000313" key="1">
    <source>
        <dbReference type="EMBL" id="MQY25038.1"/>
    </source>
</evidence>
<dbReference type="Gene3D" id="1.25.10.10">
    <property type="entry name" value="Leucine-rich Repeat Variant"/>
    <property type="match status" value="1"/>
</dbReference>
<comment type="caution">
    <text evidence="1">The sequence shown here is derived from an EMBL/GenBank/DDBJ whole genome shotgun (WGS) entry which is preliminary data.</text>
</comment>
<accession>A0A7K0DH75</accession>
<dbReference type="EMBL" id="WEGI01000001">
    <property type="protein sequence ID" value="MQY25038.1"/>
    <property type="molecule type" value="Genomic_DNA"/>
</dbReference>
<gene>
    <name evidence="1" type="ORF">NRB56_05920</name>
</gene>
<protein>
    <recommendedName>
        <fullName evidence="3">HEAT repeat domain-containing protein</fullName>
    </recommendedName>
</protein>
<dbReference type="InterPro" id="IPR011989">
    <property type="entry name" value="ARM-like"/>
</dbReference>
<evidence type="ECO:0000313" key="2">
    <source>
        <dbReference type="Proteomes" id="UP000431401"/>
    </source>
</evidence>
<dbReference type="InterPro" id="IPR016024">
    <property type="entry name" value="ARM-type_fold"/>
</dbReference>
<dbReference type="RefSeq" id="WP_153338871.1">
    <property type="nucleotide sequence ID" value="NZ_WEGI01000001.1"/>
</dbReference>